<dbReference type="AlphaFoldDB" id="A0A1J5PHQ7"/>
<proteinExistence type="predicted"/>
<comment type="caution">
    <text evidence="1">The sequence shown here is derived from an EMBL/GenBank/DDBJ whole genome shotgun (WGS) entry which is preliminary data.</text>
</comment>
<gene>
    <name evidence="1" type="ORF">GALL_473940</name>
</gene>
<dbReference type="EMBL" id="MLJW01003927">
    <property type="protein sequence ID" value="OIQ70990.1"/>
    <property type="molecule type" value="Genomic_DNA"/>
</dbReference>
<organism evidence="1">
    <name type="scientific">mine drainage metagenome</name>
    <dbReference type="NCBI Taxonomy" id="410659"/>
    <lineage>
        <taxon>unclassified sequences</taxon>
        <taxon>metagenomes</taxon>
        <taxon>ecological metagenomes</taxon>
    </lineage>
</organism>
<accession>A0A1J5PHQ7</accession>
<evidence type="ECO:0000313" key="1">
    <source>
        <dbReference type="EMBL" id="OIQ70990.1"/>
    </source>
</evidence>
<sequence length="190" mass="20332">MVTLMPDFSFSLLVATRKASRSVMSASSWLVTAGIRIALRSRLAPLIFLMRLKSLRSIGPNLAKSMLGHGIRPRPAPSLAAEVAGLALCWAAMAAVCTAPLITERVKACTSLSRMRPLRPLPLTSPKGTPSSRANLRTDGEACGRFSGEALVSWAGKHGGVRVMDVGLNRSAVSFDQRFWLSDDVGVSKL</sequence>
<protein>
    <submittedName>
        <fullName evidence="1">Uncharacterized protein</fullName>
    </submittedName>
</protein>
<name>A0A1J5PHQ7_9ZZZZ</name>
<reference evidence="1" key="1">
    <citation type="submission" date="2016-10" db="EMBL/GenBank/DDBJ databases">
        <title>Sequence of Gallionella enrichment culture.</title>
        <authorList>
            <person name="Poehlein A."/>
            <person name="Muehling M."/>
            <person name="Daniel R."/>
        </authorList>
    </citation>
    <scope>NUCLEOTIDE SEQUENCE</scope>
</reference>